<dbReference type="PROSITE" id="PS50949">
    <property type="entry name" value="HTH_GNTR"/>
    <property type="match status" value="1"/>
</dbReference>
<evidence type="ECO:0000256" key="2">
    <source>
        <dbReference type="ARBA" id="ARBA00023125"/>
    </source>
</evidence>
<dbReference type="InterPro" id="IPR000524">
    <property type="entry name" value="Tscrpt_reg_HTH_GntR"/>
</dbReference>
<proteinExistence type="predicted"/>
<dbReference type="SUPFAM" id="SSF46785">
    <property type="entry name" value="Winged helix' DNA-binding domain"/>
    <property type="match status" value="1"/>
</dbReference>
<evidence type="ECO:0000256" key="3">
    <source>
        <dbReference type="ARBA" id="ARBA00023163"/>
    </source>
</evidence>
<organism evidence="5 6">
    <name type="scientific">Phytohabitans maris</name>
    <dbReference type="NCBI Taxonomy" id="3071409"/>
    <lineage>
        <taxon>Bacteria</taxon>
        <taxon>Bacillati</taxon>
        <taxon>Actinomycetota</taxon>
        <taxon>Actinomycetes</taxon>
        <taxon>Micromonosporales</taxon>
        <taxon>Micromonosporaceae</taxon>
    </lineage>
</organism>
<dbReference type="PANTHER" id="PTHR43537:SF45">
    <property type="entry name" value="GNTR FAMILY REGULATORY PROTEIN"/>
    <property type="match status" value="1"/>
</dbReference>
<dbReference type="InterPro" id="IPR036390">
    <property type="entry name" value="WH_DNA-bd_sf"/>
</dbReference>
<dbReference type="SUPFAM" id="SSF48008">
    <property type="entry name" value="GntR ligand-binding domain-like"/>
    <property type="match status" value="1"/>
</dbReference>
<name>A0ABU0ZDX2_9ACTN</name>
<keyword evidence="2" id="KW-0238">DNA-binding</keyword>
<dbReference type="InterPro" id="IPR036388">
    <property type="entry name" value="WH-like_DNA-bd_sf"/>
</dbReference>
<evidence type="ECO:0000313" key="6">
    <source>
        <dbReference type="Proteomes" id="UP001230908"/>
    </source>
</evidence>
<accession>A0ABU0ZDX2</accession>
<dbReference type="PANTHER" id="PTHR43537">
    <property type="entry name" value="TRANSCRIPTIONAL REGULATOR, GNTR FAMILY"/>
    <property type="match status" value="1"/>
</dbReference>
<dbReference type="RefSeq" id="WP_308712517.1">
    <property type="nucleotide sequence ID" value="NZ_JAVHUY010000009.1"/>
</dbReference>
<keyword evidence="3" id="KW-0804">Transcription</keyword>
<comment type="caution">
    <text evidence="5">The sequence shown here is derived from an EMBL/GenBank/DDBJ whole genome shotgun (WGS) entry which is preliminary data.</text>
</comment>
<dbReference type="Pfam" id="PF00392">
    <property type="entry name" value="GntR"/>
    <property type="match status" value="1"/>
</dbReference>
<keyword evidence="6" id="KW-1185">Reference proteome</keyword>
<gene>
    <name evidence="5" type="ORF">RB614_11995</name>
</gene>
<sequence>MIERPDSLTDLVFAAIRDRIVDASLPPGSSVSETTLARELTVSKTPVREALLRMRRIGLVEPTSRGLRVTLPSARSVRHAFEYRAVLESGAATYAARHATGEQLDAITRWASESLRCARDGAPADFRQTDQQFHVAVADASGNEFMRSAIEDAFVLTVALRQRDVSLVRDFVPDALEHVEIADALRARDSAAASALLASHALRIMDQLLDAMAKPGAAVPAR</sequence>
<feature type="domain" description="HTH gntR-type" evidence="4">
    <location>
        <begin position="6"/>
        <end position="72"/>
    </location>
</feature>
<dbReference type="Gene3D" id="1.20.120.530">
    <property type="entry name" value="GntR ligand-binding domain-like"/>
    <property type="match status" value="1"/>
</dbReference>
<evidence type="ECO:0000313" key="5">
    <source>
        <dbReference type="EMBL" id="MDQ7905246.1"/>
    </source>
</evidence>
<reference evidence="5 6" key="1">
    <citation type="submission" date="2023-08" db="EMBL/GenBank/DDBJ databases">
        <title>Phytohabitans sansha sp. nov., isolated from marine sediment.</title>
        <authorList>
            <person name="Zhao Y."/>
            <person name="Yi K."/>
        </authorList>
    </citation>
    <scope>NUCLEOTIDE SEQUENCE [LARGE SCALE GENOMIC DNA]</scope>
    <source>
        <strain evidence="5 6">ZYX-F-186</strain>
    </source>
</reference>
<protein>
    <submittedName>
        <fullName evidence="5">GntR family transcriptional regulator</fullName>
    </submittedName>
</protein>
<dbReference type="SMART" id="SM00895">
    <property type="entry name" value="FCD"/>
    <property type="match status" value="1"/>
</dbReference>
<evidence type="ECO:0000259" key="4">
    <source>
        <dbReference type="PROSITE" id="PS50949"/>
    </source>
</evidence>
<dbReference type="SMART" id="SM00345">
    <property type="entry name" value="HTH_GNTR"/>
    <property type="match status" value="1"/>
</dbReference>
<dbReference type="Gene3D" id="1.10.10.10">
    <property type="entry name" value="Winged helix-like DNA-binding domain superfamily/Winged helix DNA-binding domain"/>
    <property type="match status" value="1"/>
</dbReference>
<dbReference type="Pfam" id="PF07729">
    <property type="entry name" value="FCD"/>
    <property type="match status" value="1"/>
</dbReference>
<keyword evidence="1" id="KW-0805">Transcription regulation</keyword>
<dbReference type="InterPro" id="IPR011711">
    <property type="entry name" value="GntR_C"/>
</dbReference>
<evidence type="ECO:0000256" key="1">
    <source>
        <dbReference type="ARBA" id="ARBA00023015"/>
    </source>
</evidence>
<dbReference type="InterPro" id="IPR008920">
    <property type="entry name" value="TF_FadR/GntR_C"/>
</dbReference>
<dbReference type="EMBL" id="JAVHUY010000009">
    <property type="protein sequence ID" value="MDQ7905246.1"/>
    <property type="molecule type" value="Genomic_DNA"/>
</dbReference>
<dbReference type="Proteomes" id="UP001230908">
    <property type="component" value="Unassembled WGS sequence"/>
</dbReference>